<protein>
    <submittedName>
        <fullName evidence="2">Uncharacterized protein</fullName>
    </submittedName>
</protein>
<dbReference type="KEGG" id="smo:SELMODRAFT_421231"/>
<dbReference type="InParanoid" id="D8SEF1"/>
<dbReference type="Proteomes" id="UP000001514">
    <property type="component" value="Unassembled WGS sequence"/>
</dbReference>
<evidence type="ECO:0000256" key="1">
    <source>
        <dbReference type="SAM" id="MobiDB-lite"/>
    </source>
</evidence>
<accession>D8SEF1</accession>
<name>D8SEF1_SELML</name>
<proteinExistence type="predicted"/>
<organism evidence="3">
    <name type="scientific">Selaginella moellendorffii</name>
    <name type="common">Spikemoss</name>
    <dbReference type="NCBI Taxonomy" id="88036"/>
    <lineage>
        <taxon>Eukaryota</taxon>
        <taxon>Viridiplantae</taxon>
        <taxon>Streptophyta</taxon>
        <taxon>Embryophyta</taxon>
        <taxon>Tracheophyta</taxon>
        <taxon>Lycopodiopsida</taxon>
        <taxon>Selaginellales</taxon>
        <taxon>Selaginellaceae</taxon>
        <taxon>Selaginella</taxon>
    </lineage>
</organism>
<keyword evidence="3" id="KW-1185">Reference proteome</keyword>
<evidence type="ECO:0000313" key="2">
    <source>
        <dbReference type="EMBL" id="EFJ17275.1"/>
    </source>
</evidence>
<dbReference type="AlphaFoldDB" id="D8SEF1"/>
<sequence>MRMLLGVCGCSDQVDELSGTRSPIRSRRKIHHTHPQIVQKLEDLNHHRRRESKATNTAATNGSSLHTKYDEISASLAKCKDELRELQQKSLSVTPSHLRQKYVTMGDGLKRIKEELLALENETKSLDPESQKAKYEALHIQLAKSRKEIEDELQKCWTQLKLHHLESQFASATYGKGSLM</sequence>
<feature type="region of interest" description="Disordered" evidence="1">
    <location>
        <begin position="43"/>
        <end position="63"/>
    </location>
</feature>
<gene>
    <name evidence="2" type="ORF">SELMODRAFT_421231</name>
</gene>
<reference evidence="2 3" key="1">
    <citation type="journal article" date="2011" name="Science">
        <title>The Selaginella genome identifies genetic changes associated with the evolution of vascular plants.</title>
        <authorList>
            <person name="Banks J.A."/>
            <person name="Nishiyama T."/>
            <person name="Hasebe M."/>
            <person name="Bowman J.L."/>
            <person name="Gribskov M."/>
            <person name="dePamphilis C."/>
            <person name="Albert V.A."/>
            <person name="Aono N."/>
            <person name="Aoyama T."/>
            <person name="Ambrose B.A."/>
            <person name="Ashton N.W."/>
            <person name="Axtell M.J."/>
            <person name="Barker E."/>
            <person name="Barker M.S."/>
            <person name="Bennetzen J.L."/>
            <person name="Bonawitz N.D."/>
            <person name="Chapple C."/>
            <person name="Cheng C."/>
            <person name="Correa L.G."/>
            <person name="Dacre M."/>
            <person name="DeBarry J."/>
            <person name="Dreyer I."/>
            <person name="Elias M."/>
            <person name="Engstrom E.M."/>
            <person name="Estelle M."/>
            <person name="Feng L."/>
            <person name="Finet C."/>
            <person name="Floyd S.K."/>
            <person name="Frommer W.B."/>
            <person name="Fujita T."/>
            <person name="Gramzow L."/>
            <person name="Gutensohn M."/>
            <person name="Harholt J."/>
            <person name="Hattori M."/>
            <person name="Heyl A."/>
            <person name="Hirai T."/>
            <person name="Hiwatashi Y."/>
            <person name="Ishikawa M."/>
            <person name="Iwata M."/>
            <person name="Karol K.G."/>
            <person name="Koehler B."/>
            <person name="Kolukisaoglu U."/>
            <person name="Kubo M."/>
            <person name="Kurata T."/>
            <person name="Lalonde S."/>
            <person name="Li K."/>
            <person name="Li Y."/>
            <person name="Litt A."/>
            <person name="Lyons E."/>
            <person name="Manning G."/>
            <person name="Maruyama T."/>
            <person name="Michael T.P."/>
            <person name="Mikami K."/>
            <person name="Miyazaki S."/>
            <person name="Morinaga S."/>
            <person name="Murata T."/>
            <person name="Mueller-Roeber B."/>
            <person name="Nelson D.R."/>
            <person name="Obara M."/>
            <person name="Oguri Y."/>
            <person name="Olmstead R.G."/>
            <person name="Onodera N."/>
            <person name="Petersen B.L."/>
            <person name="Pils B."/>
            <person name="Prigge M."/>
            <person name="Rensing S.A."/>
            <person name="Riano-Pachon D.M."/>
            <person name="Roberts A.W."/>
            <person name="Sato Y."/>
            <person name="Scheller H.V."/>
            <person name="Schulz B."/>
            <person name="Schulz C."/>
            <person name="Shakirov E.V."/>
            <person name="Shibagaki N."/>
            <person name="Shinohara N."/>
            <person name="Shippen D.E."/>
            <person name="Soerensen I."/>
            <person name="Sotooka R."/>
            <person name="Sugimoto N."/>
            <person name="Sugita M."/>
            <person name="Sumikawa N."/>
            <person name="Tanurdzic M."/>
            <person name="Theissen G."/>
            <person name="Ulvskov P."/>
            <person name="Wakazuki S."/>
            <person name="Weng J.K."/>
            <person name="Willats W.W."/>
            <person name="Wipf D."/>
            <person name="Wolf P.G."/>
            <person name="Yang L."/>
            <person name="Zimmer A.D."/>
            <person name="Zhu Q."/>
            <person name="Mitros T."/>
            <person name="Hellsten U."/>
            <person name="Loque D."/>
            <person name="Otillar R."/>
            <person name="Salamov A."/>
            <person name="Schmutz J."/>
            <person name="Shapiro H."/>
            <person name="Lindquist E."/>
            <person name="Lucas S."/>
            <person name="Rokhsar D."/>
            <person name="Grigoriev I.V."/>
        </authorList>
    </citation>
    <scope>NUCLEOTIDE SEQUENCE [LARGE SCALE GENOMIC DNA]</scope>
</reference>
<dbReference type="Gramene" id="EFJ17275">
    <property type="protein sequence ID" value="EFJ17275"/>
    <property type="gene ID" value="SELMODRAFT_421231"/>
</dbReference>
<feature type="compositionally biased region" description="Polar residues" evidence="1">
    <location>
        <begin position="54"/>
        <end position="63"/>
    </location>
</feature>
<dbReference type="HOGENOM" id="CLU_1498779_0_0_1"/>
<dbReference type="EMBL" id="GL377615">
    <property type="protein sequence ID" value="EFJ17275.1"/>
    <property type="molecule type" value="Genomic_DNA"/>
</dbReference>
<evidence type="ECO:0000313" key="3">
    <source>
        <dbReference type="Proteomes" id="UP000001514"/>
    </source>
</evidence>